<gene>
    <name evidence="1" type="ORF">HKN21_12660</name>
</gene>
<dbReference type="EMBL" id="JABDJR010000507">
    <property type="protein sequence ID" value="NNF07606.1"/>
    <property type="molecule type" value="Genomic_DNA"/>
</dbReference>
<proteinExistence type="predicted"/>
<evidence type="ECO:0008006" key="3">
    <source>
        <dbReference type="Google" id="ProtNLM"/>
    </source>
</evidence>
<dbReference type="Proteomes" id="UP000547674">
    <property type="component" value="Unassembled WGS sequence"/>
</dbReference>
<evidence type="ECO:0000313" key="2">
    <source>
        <dbReference type="Proteomes" id="UP000547674"/>
    </source>
</evidence>
<organism evidence="1 2">
    <name type="scientific">Eiseniibacteriota bacterium</name>
    <dbReference type="NCBI Taxonomy" id="2212470"/>
    <lineage>
        <taxon>Bacteria</taxon>
        <taxon>Candidatus Eiseniibacteriota</taxon>
    </lineage>
</organism>
<name>A0A7Y2E9B8_UNCEI</name>
<dbReference type="AlphaFoldDB" id="A0A7Y2E9B8"/>
<reference evidence="1 2" key="1">
    <citation type="submission" date="2020-03" db="EMBL/GenBank/DDBJ databases">
        <title>Metabolic flexibility allows generalist bacteria to become dominant in a frequently disturbed ecosystem.</title>
        <authorList>
            <person name="Chen Y.-J."/>
            <person name="Leung P.M."/>
            <person name="Bay S.K."/>
            <person name="Hugenholtz P."/>
            <person name="Kessler A.J."/>
            <person name="Shelley G."/>
            <person name="Waite D.W."/>
            <person name="Cook P.L."/>
            <person name="Greening C."/>
        </authorList>
    </citation>
    <scope>NUCLEOTIDE SEQUENCE [LARGE SCALE GENOMIC DNA]</scope>
    <source>
        <strain evidence="1">SS_bin_28</strain>
    </source>
</reference>
<dbReference type="InterPro" id="IPR013785">
    <property type="entry name" value="Aldolase_TIM"/>
</dbReference>
<evidence type="ECO:0000313" key="1">
    <source>
        <dbReference type="EMBL" id="NNF07606.1"/>
    </source>
</evidence>
<dbReference type="NCBIfam" id="NF045502">
    <property type="entry name" value="variant_rSAM"/>
    <property type="match status" value="1"/>
</dbReference>
<comment type="caution">
    <text evidence="1">The sequence shown here is derived from an EMBL/GenBank/DDBJ whole genome shotgun (WGS) entry which is preliminary data.</text>
</comment>
<sequence length="439" mass="49138">MNEPLNPCELEIDLFCKGLRIGQSCLLEKDGRVVSRTRAGLGSGLEIVIPGGLKDIWMNAPVEEDFVLDSPYILVKEGDHYKVRDDRSKHHYEVRIPEEPKWVRSFTSMGTPMHKVGVLQGTYLGIYISNSCSFWYHKPTLGCKFCTTGLNVGVNEMADKDIKDVVEVCWAAKEESGATFVHLNSGFAGKDLGLDNMAPYVAAIKEKVGLMVGVQVTPSPNLWKYDWLIDCGVDHFSFCYEFHNPDIFAELCPGKEQMLGQQAFFNALEYTAKKMGKGRVSGEIIAGVEPIEDTLRAIDYITGVGAFPTVCIFRPTIGADMEYVPPPKYEDMRHVMEYMWNACRKNDIPIGLAPNIEVSLIVNPDDARYLPKHDMAWKMYEGKLKLMRTMAAPLFKQELKRRNVKGNPHEYPEGSPEPVMPRTEAAEAIAREAGVGQAS</sequence>
<accession>A0A7Y2E9B8</accession>
<protein>
    <recommendedName>
        <fullName evidence="3">Radical SAM protein</fullName>
    </recommendedName>
</protein>
<dbReference type="Gene3D" id="3.20.20.70">
    <property type="entry name" value="Aldolase class I"/>
    <property type="match status" value="1"/>
</dbReference>